<feature type="region of interest" description="Disordered" evidence="1">
    <location>
        <begin position="64"/>
        <end position="93"/>
    </location>
</feature>
<dbReference type="Proteomes" id="UP000053342">
    <property type="component" value="Unassembled WGS sequence"/>
</dbReference>
<dbReference type="RefSeq" id="XP_016264691.1">
    <property type="nucleotide sequence ID" value="XM_016403686.1"/>
</dbReference>
<reference evidence="2 3" key="1">
    <citation type="submission" date="2015-01" db="EMBL/GenBank/DDBJ databases">
        <title>The Genome Sequence of Exophiala oligosperma CBS72588.</title>
        <authorList>
            <consortium name="The Broad Institute Genomics Platform"/>
            <person name="Cuomo C."/>
            <person name="de Hoog S."/>
            <person name="Gorbushina A."/>
            <person name="Stielow B."/>
            <person name="Teixiera M."/>
            <person name="Abouelleil A."/>
            <person name="Chapman S.B."/>
            <person name="Priest M."/>
            <person name="Young S.K."/>
            <person name="Wortman J."/>
            <person name="Nusbaum C."/>
            <person name="Birren B."/>
        </authorList>
    </citation>
    <scope>NUCLEOTIDE SEQUENCE [LARGE SCALE GENOMIC DNA]</scope>
    <source>
        <strain evidence="2 3">CBS 72588</strain>
    </source>
</reference>
<name>A0A0D2DPS5_9EURO</name>
<proteinExistence type="predicted"/>
<evidence type="ECO:0000256" key="1">
    <source>
        <dbReference type="SAM" id="MobiDB-lite"/>
    </source>
</evidence>
<dbReference type="EMBL" id="KN847334">
    <property type="protein sequence ID" value="KIW44475.1"/>
    <property type="molecule type" value="Genomic_DNA"/>
</dbReference>
<feature type="compositionally biased region" description="Polar residues" evidence="1">
    <location>
        <begin position="529"/>
        <end position="549"/>
    </location>
</feature>
<feature type="compositionally biased region" description="Low complexity" evidence="1">
    <location>
        <begin position="689"/>
        <end position="699"/>
    </location>
</feature>
<dbReference type="Gene3D" id="1.10.10.60">
    <property type="entry name" value="Homeodomain-like"/>
    <property type="match status" value="1"/>
</dbReference>
<feature type="compositionally biased region" description="Polar residues" evidence="1">
    <location>
        <begin position="70"/>
        <end position="87"/>
    </location>
</feature>
<dbReference type="HOGENOM" id="CLU_356008_0_0_1"/>
<dbReference type="VEuPathDB" id="FungiDB:PV06_02941"/>
<dbReference type="OrthoDB" id="5398572at2759"/>
<dbReference type="GeneID" id="27355015"/>
<organism evidence="2 3">
    <name type="scientific">Exophiala oligosperma</name>
    <dbReference type="NCBI Taxonomy" id="215243"/>
    <lineage>
        <taxon>Eukaryota</taxon>
        <taxon>Fungi</taxon>
        <taxon>Dikarya</taxon>
        <taxon>Ascomycota</taxon>
        <taxon>Pezizomycotina</taxon>
        <taxon>Eurotiomycetes</taxon>
        <taxon>Chaetothyriomycetidae</taxon>
        <taxon>Chaetothyriales</taxon>
        <taxon>Herpotrichiellaceae</taxon>
        <taxon>Exophiala</taxon>
    </lineage>
</organism>
<dbReference type="AlphaFoldDB" id="A0A0D2DPS5"/>
<sequence length="856" mass="95238">MARLRSARSVSRKNSPISPPRPSSSSALHAQPTSAQQPLRARSHDITGAHQQWQHVVQGLGTVGEEPDLQQDTPHDSASIQFGSDTSRNTEDDLEDLDRDAIIDVLADLYDDSNNVFALFDNLNDNSLHSYCDALWKQHSSPRLRFRRREAQFLGGLETYGTSDFILPELIVLKIAGKVNIRDVAVGPALQTLPIIYIANLSSAILHVFSLLPEHQATFTQHIYNDMCHEDDDLDERVPSAFAGPKHYPLSPKLTDDLIDLSVDVVTQVFIQEAQEKLASEIYFDPDKLAKKVFWDEHDHYQGYSSTKTRPKAIQRLSSVRKHFRTDSQKPLDLDGLRQEFPWPDFALKVLKWSLARKAELDNLVRGLGGIDTIIDAIKSIDIADLEDAKKLADMAATTSADYVAAATEQISPVVTTERQRPATDAGRLRELRERLSARISEASIEQPNSSPRGITSGFQAVNQREIPQSPSVAEDSGEDDVEGIVQEAVEVVEEAVQSGDVDDNASYLLHEDEEPAGPDWLCKDPTQEIESTQQTRMVLSVLQGQQEPNGPENRRQGEDGTSQPHKRSFLDRQPNAHKVNFTEASDDEDAANPPKPTKRPRPIERESESEEEEFQLDTRPPPKKVRSDGPQGRQLPWDRSSRRAPSSNVSVVVPSKPTGGRATSTQPRSTRASAQPSGQRISVEIEKGAPAASHGAPPSSAPPPRHAQSSSRSRRDTSPPFPDVRTVNAEAKRNTQLSRALRGGAAVQVRRGWTEAETHRLIELVELVNGPLWVRIQEEDFAHADGPELRNRDQVALKDKARNVKMDFLKARRRLPAGFEKVSIGNRMVGKLRELGIDYVEGRFEGTYDDDDEVD</sequence>
<feature type="compositionally biased region" description="Polar residues" evidence="1">
    <location>
        <begin position="662"/>
        <end position="681"/>
    </location>
</feature>
<evidence type="ECO:0000313" key="2">
    <source>
        <dbReference type="EMBL" id="KIW44475.1"/>
    </source>
</evidence>
<feature type="region of interest" description="Disordered" evidence="1">
    <location>
        <begin position="1"/>
        <end position="45"/>
    </location>
</feature>
<dbReference type="STRING" id="215243.A0A0D2DPS5"/>
<feature type="region of interest" description="Disordered" evidence="1">
    <location>
        <begin position="515"/>
        <end position="734"/>
    </location>
</feature>
<gene>
    <name evidence="2" type="ORF">PV06_02941</name>
</gene>
<evidence type="ECO:0000313" key="3">
    <source>
        <dbReference type="Proteomes" id="UP000053342"/>
    </source>
</evidence>
<feature type="compositionally biased region" description="Polar residues" evidence="1">
    <location>
        <begin position="27"/>
        <end position="37"/>
    </location>
</feature>
<protein>
    <recommendedName>
        <fullName evidence="4">Myb-like domain-containing protein</fullName>
    </recommendedName>
</protein>
<accession>A0A0D2DPS5</accession>
<feature type="compositionally biased region" description="Low complexity" evidence="1">
    <location>
        <begin position="644"/>
        <end position="658"/>
    </location>
</feature>
<evidence type="ECO:0008006" key="4">
    <source>
        <dbReference type="Google" id="ProtNLM"/>
    </source>
</evidence>
<keyword evidence="3" id="KW-1185">Reference proteome</keyword>